<dbReference type="Proteomes" id="UP000250321">
    <property type="component" value="Unassembled WGS sequence"/>
</dbReference>
<evidence type="ECO:0000256" key="2">
    <source>
        <dbReference type="ARBA" id="ARBA00022741"/>
    </source>
</evidence>
<feature type="compositionally biased region" description="Gly residues" evidence="8">
    <location>
        <begin position="869"/>
        <end position="886"/>
    </location>
</feature>
<dbReference type="Pfam" id="PF00270">
    <property type="entry name" value="DEAD"/>
    <property type="match status" value="1"/>
</dbReference>
<evidence type="ECO:0000256" key="7">
    <source>
        <dbReference type="PROSITE-ProRule" id="PRU00552"/>
    </source>
</evidence>
<dbReference type="FunFam" id="3.40.50.300:FF:000079">
    <property type="entry name" value="probable ATP-dependent RNA helicase DDX17"/>
    <property type="match status" value="1"/>
</dbReference>
<dbReference type="Gene3D" id="3.40.50.300">
    <property type="entry name" value="P-loop containing nucleotide triphosphate hydrolases"/>
    <property type="match status" value="2"/>
</dbReference>
<organism evidence="13 14">
    <name type="scientific">Prunus yedoensis var. nudiflora</name>
    <dbReference type="NCBI Taxonomy" id="2094558"/>
    <lineage>
        <taxon>Eukaryota</taxon>
        <taxon>Viridiplantae</taxon>
        <taxon>Streptophyta</taxon>
        <taxon>Embryophyta</taxon>
        <taxon>Tracheophyta</taxon>
        <taxon>Spermatophyta</taxon>
        <taxon>Magnoliopsida</taxon>
        <taxon>eudicotyledons</taxon>
        <taxon>Gunneridae</taxon>
        <taxon>Pentapetalae</taxon>
        <taxon>rosids</taxon>
        <taxon>fabids</taxon>
        <taxon>Rosales</taxon>
        <taxon>Rosaceae</taxon>
        <taxon>Amygdaloideae</taxon>
        <taxon>Amygdaleae</taxon>
        <taxon>Prunus</taxon>
    </lineage>
</organism>
<dbReference type="PROSITE" id="PS51195">
    <property type="entry name" value="Q_MOTIF"/>
    <property type="match status" value="1"/>
</dbReference>
<dbReference type="Pfam" id="PF00271">
    <property type="entry name" value="Helicase_C"/>
    <property type="match status" value="1"/>
</dbReference>
<sequence length="886" mass="96458">MATAEPAGPRYAPDDPTLPNPWKGLIDGSTGLLYYWNPETNITQYEKPASLPPPLPPGPPPATTTPKLAATPVPHSMPPNGVVSQDGPPITQAPQQQGTQVGQFSQQHGHLMTQQMNPLVTSFAQQQVAQAGQQQGSQLGQAMQQHGQMMQHPSQQMPQAQVHQGQQMPQQLGQQTPQSQGSQMAQAQVHQFAHQQLHYTPYQQSIPPQGQQSSQQQTLHSAQGQPLANQQEYKATFHQREDDDFQQRNQVGFSPSRFQPAGASSVQNLPTGTNSVQMPQRAVHLGQPQQFGGPLGSMQHPSSFGHLQQPGTDLVHHQHGSRFQSQMDPAMIHSQQSNAPPVGLRMGHENNFHARGGNDYYFNSNNEGPTGPQQPKLAAIPVARSQQEMSMSGGPFQNATPGHASALNTMAGHSVHNLYSHATGGPPFPNNSLVKSPYVGSTSVTSLTPVEVYRQQHEVTATGDNVPAPFMTFEDTGFPPEILREIYSAGFASPTPIQAQTWPIALQSRDIVAIAKTGSGKTLGYLMPAFILLRQSRNNSQNGPTVLVLAPTRELATQIQDEVLKFGRASRVSCTCLYGGAPKGPQLKELDRGADIVVATPGRLNDILEMKKIDFGQVSLLVLDEADRMLDMGFEPQIRKIVNEIPPRRQTLMYTATWPKEVRKIAGDLLVNPVQVNIGSVDELEANKSITQYVEVVPQMEKQRRLEQILRSQERGSKVIVFCSTKRLCDQLARSIGRNFGAAAIHGDKSQGERDWVLNQFRSGKSPILVATDVAARGLDIKDIRVVVNYDFPTGVEDYVHRIGRTGRAGATGVSYTFFSEQDWKYAADLIKVLEGANQQVPPEVRDIALRGGPGFGRDRSAMSRFDSGGPGNGGGGRWDSGGVVA</sequence>
<dbReference type="GO" id="GO:0005524">
    <property type="term" value="F:ATP binding"/>
    <property type="evidence" value="ECO:0007669"/>
    <property type="project" value="UniProtKB-KW"/>
</dbReference>
<evidence type="ECO:0000259" key="10">
    <source>
        <dbReference type="PROSITE" id="PS51192"/>
    </source>
</evidence>
<name>A0A314UR27_PRUYE</name>
<dbReference type="InterPro" id="IPR014014">
    <property type="entry name" value="RNA_helicase_DEAD_Q_motif"/>
</dbReference>
<keyword evidence="2" id="KW-0547">Nucleotide-binding</keyword>
<dbReference type="PROSITE" id="PS51192">
    <property type="entry name" value="HELICASE_ATP_BIND_1"/>
    <property type="match status" value="1"/>
</dbReference>
<feature type="short sequence motif" description="Q motif" evidence="7">
    <location>
        <begin position="471"/>
        <end position="499"/>
    </location>
</feature>
<keyword evidence="5" id="KW-0067">ATP-binding</keyword>
<dbReference type="InterPro" id="IPR000629">
    <property type="entry name" value="RNA-helicase_DEAD-box_CS"/>
</dbReference>
<evidence type="ECO:0000256" key="1">
    <source>
        <dbReference type="ARBA" id="ARBA00012552"/>
    </source>
</evidence>
<dbReference type="InterPro" id="IPR001202">
    <property type="entry name" value="WW_dom"/>
</dbReference>
<dbReference type="EC" id="3.6.4.13" evidence="1"/>
<dbReference type="AlphaFoldDB" id="A0A314UR27"/>
<reference evidence="13 14" key="1">
    <citation type="submission" date="2018-02" db="EMBL/GenBank/DDBJ databases">
        <title>Draft genome of wild Prunus yedoensis var. nudiflora.</title>
        <authorList>
            <person name="Baek S."/>
            <person name="Kim J.-H."/>
            <person name="Choi K."/>
            <person name="Kim G.-B."/>
            <person name="Cho A."/>
            <person name="Jang H."/>
            <person name="Shin C.-H."/>
            <person name="Yu H.-J."/>
            <person name="Mun J.-H."/>
        </authorList>
    </citation>
    <scope>NUCLEOTIDE SEQUENCE [LARGE SCALE GENOMIC DNA]</scope>
    <source>
        <strain evidence="14">cv. Jeju island</strain>
        <tissue evidence="13">Leaf</tissue>
    </source>
</reference>
<evidence type="ECO:0000259" key="9">
    <source>
        <dbReference type="PROSITE" id="PS50020"/>
    </source>
</evidence>
<feature type="domain" description="DEAD-box RNA helicase Q" evidence="12">
    <location>
        <begin position="471"/>
        <end position="499"/>
    </location>
</feature>
<dbReference type="CDD" id="cd18787">
    <property type="entry name" value="SF2_C_DEAD"/>
    <property type="match status" value="1"/>
</dbReference>
<evidence type="ECO:0000256" key="8">
    <source>
        <dbReference type="SAM" id="MobiDB-lite"/>
    </source>
</evidence>
<evidence type="ECO:0000256" key="4">
    <source>
        <dbReference type="ARBA" id="ARBA00022806"/>
    </source>
</evidence>
<feature type="compositionally biased region" description="Polar residues" evidence="8">
    <location>
        <begin position="218"/>
        <end position="227"/>
    </location>
</feature>
<proteinExistence type="predicted"/>
<feature type="domain" description="WW" evidence="9">
    <location>
        <begin position="16"/>
        <end position="50"/>
    </location>
</feature>
<dbReference type="GO" id="GO:0003724">
    <property type="term" value="F:RNA helicase activity"/>
    <property type="evidence" value="ECO:0007669"/>
    <property type="project" value="UniProtKB-EC"/>
</dbReference>
<dbReference type="SMART" id="SM00487">
    <property type="entry name" value="DEXDc"/>
    <property type="match status" value="1"/>
</dbReference>
<feature type="region of interest" description="Disordered" evidence="8">
    <location>
        <begin position="859"/>
        <end position="886"/>
    </location>
</feature>
<evidence type="ECO:0000259" key="12">
    <source>
        <dbReference type="PROSITE" id="PS51195"/>
    </source>
</evidence>
<dbReference type="SMART" id="SM00490">
    <property type="entry name" value="HELICc"/>
    <property type="match status" value="1"/>
</dbReference>
<dbReference type="InterPro" id="IPR027417">
    <property type="entry name" value="P-loop_NTPase"/>
</dbReference>
<comment type="caution">
    <text evidence="13">The sequence shown here is derived from an EMBL/GenBank/DDBJ whole genome shotgun (WGS) entry which is preliminary data.</text>
</comment>
<accession>A0A314UR27</accession>
<evidence type="ECO:0000256" key="6">
    <source>
        <dbReference type="ARBA" id="ARBA00022884"/>
    </source>
</evidence>
<feature type="domain" description="Helicase C-terminal" evidence="11">
    <location>
        <begin position="705"/>
        <end position="849"/>
    </location>
</feature>
<dbReference type="PANTHER" id="PTHR47958">
    <property type="entry name" value="ATP-DEPENDENT RNA HELICASE DBP3"/>
    <property type="match status" value="1"/>
</dbReference>
<dbReference type="InterPro" id="IPR014001">
    <property type="entry name" value="Helicase_ATP-bd"/>
</dbReference>
<dbReference type="InterPro" id="IPR011545">
    <property type="entry name" value="DEAD/DEAH_box_helicase_dom"/>
</dbReference>
<dbReference type="InterPro" id="IPR036020">
    <property type="entry name" value="WW_dom_sf"/>
</dbReference>
<dbReference type="SUPFAM" id="SSF51045">
    <property type="entry name" value="WW domain"/>
    <property type="match status" value="1"/>
</dbReference>
<dbReference type="CDD" id="cd00201">
    <property type="entry name" value="WW"/>
    <property type="match status" value="1"/>
</dbReference>
<feature type="compositionally biased region" description="Low complexity" evidence="8">
    <location>
        <begin position="131"/>
        <end position="217"/>
    </location>
</feature>
<gene>
    <name evidence="13" type="ORF">Pyn_38093</name>
</gene>
<dbReference type="GO" id="GO:0003723">
    <property type="term" value="F:RNA binding"/>
    <property type="evidence" value="ECO:0007669"/>
    <property type="project" value="UniProtKB-KW"/>
</dbReference>
<dbReference type="GO" id="GO:0016787">
    <property type="term" value="F:hydrolase activity"/>
    <property type="evidence" value="ECO:0007669"/>
    <property type="project" value="UniProtKB-KW"/>
</dbReference>
<feature type="region of interest" description="Disordered" evidence="8">
    <location>
        <begin position="45"/>
        <end position="69"/>
    </location>
</feature>
<dbReference type="Gene3D" id="2.20.70.10">
    <property type="match status" value="1"/>
</dbReference>
<dbReference type="PROSITE" id="PS01159">
    <property type="entry name" value="WW_DOMAIN_1"/>
    <property type="match status" value="1"/>
</dbReference>
<dbReference type="OrthoDB" id="196131at2759"/>
<dbReference type="InterPro" id="IPR001650">
    <property type="entry name" value="Helicase_C-like"/>
</dbReference>
<evidence type="ECO:0000256" key="3">
    <source>
        <dbReference type="ARBA" id="ARBA00022801"/>
    </source>
</evidence>
<feature type="region of interest" description="Disordered" evidence="8">
    <location>
        <begin position="250"/>
        <end position="274"/>
    </location>
</feature>
<keyword evidence="4 13" id="KW-0347">Helicase</keyword>
<dbReference type="FunFam" id="3.40.50.300:FF:000008">
    <property type="entry name" value="ATP-dependent RNA helicase RhlB"/>
    <property type="match status" value="1"/>
</dbReference>
<feature type="domain" description="Helicase ATP-binding" evidence="10">
    <location>
        <begin position="502"/>
        <end position="676"/>
    </location>
</feature>
<dbReference type="SUPFAM" id="SSF52540">
    <property type="entry name" value="P-loop containing nucleoside triphosphate hydrolases"/>
    <property type="match status" value="1"/>
</dbReference>
<keyword evidence="14" id="KW-1185">Reference proteome</keyword>
<keyword evidence="6" id="KW-0694">RNA-binding</keyword>
<dbReference type="EMBL" id="PJQY01003229">
    <property type="protein sequence ID" value="PQM39176.1"/>
    <property type="molecule type" value="Genomic_DNA"/>
</dbReference>
<feature type="compositionally biased region" description="Pro residues" evidence="8">
    <location>
        <begin position="50"/>
        <end position="63"/>
    </location>
</feature>
<dbReference type="PROSITE" id="PS00039">
    <property type="entry name" value="DEAD_ATP_HELICASE"/>
    <property type="match status" value="1"/>
</dbReference>
<dbReference type="Pfam" id="PF00397">
    <property type="entry name" value="WW"/>
    <property type="match status" value="1"/>
</dbReference>
<dbReference type="PROSITE" id="PS51194">
    <property type="entry name" value="HELICASE_CTER"/>
    <property type="match status" value="1"/>
</dbReference>
<evidence type="ECO:0000313" key="14">
    <source>
        <dbReference type="Proteomes" id="UP000250321"/>
    </source>
</evidence>
<keyword evidence="3" id="KW-0378">Hydrolase</keyword>
<evidence type="ECO:0000313" key="13">
    <source>
        <dbReference type="EMBL" id="PQM39176.1"/>
    </source>
</evidence>
<evidence type="ECO:0000259" key="11">
    <source>
        <dbReference type="PROSITE" id="PS51194"/>
    </source>
</evidence>
<dbReference type="SMART" id="SM00456">
    <property type="entry name" value="WW"/>
    <property type="match status" value="1"/>
</dbReference>
<dbReference type="STRING" id="2094558.A0A314UR27"/>
<evidence type="ECO:0000256" key="5">
    <source>
        <dbReference type="ARBA" id="ARBA00022840"/>
    </source>
</evidence>
<feature type="region of interest" description="Disordered" evidence="8">
    <location>
        <begin position="1"/>
        <end position="24"/>
    </location>
</feature>
<feature type="region of interest" description="Disordered" evidence="8">
    <location>
        <begin position="131"/>
        <end position="227"/>
    </location>
</feature>
<protein>
    <recommendedName>
        <fullName evidence="1">RNA helicase</fullName>
        <ecNumber evidence="1">3.6.4.13</ecNumber>
    </recommendedName>
</protein>
<dbReference type="PROSITE" id="PS50020">
    <property type="entry name" value="WW_DOMAIN_2"/>
    <property type="match status" value="1"/>
</dbReference>